<reference evidence="2" key="1">
    <citation type="submission" date="2015-12" db="EMBL/GenBank/DDBJ databases">
        <title>Gene expression during late stages of embryo sac development: a critical building block for successful pollen-pistil interactions.</title>
        <authorList>
            <person name="Liu Y."/>
            <person name="Joly V."/>
            <person name="Sabar M."/>
            <person name="Matton D.P."/>
        </authorList>
    </citation>
    <scope>NUCLEOTIDE SEQUENCE</scope>
</reference>
<keyword evidence="1" id="KW-0812">Transmembrane</keyword>
<feature type="transmembrane region" description="Helical" evidence="1">
    <location>
        <begin position="6"/>
        <end position="30"/>
    </location>
</feature>
<dbReference type="EMBL" id="GEDG01017436">
    <property type="protein sequence ID" value="JAP21670.1"/>
    <property type="molecule type" value="Transcribed_RNA"/>
</dbReference>
<name>A0A0V0HQ52_SOLCH</name>
<dbReference type="AlphaFoldDB" id="A0A0V0HQ52"/>
<keyword evidence="1" id="KW-1133">Transmembrane helix</keyword>
<protein>
    <submittedName>
        <fullName evidence="2">Putative ovule protein</fullName>
    </submittedName>
</protein>
<proteinExistence type="predicted"/>
<evidence type="ECO:0000256" key="1">
    <source>
        <dbReference type="SAM" id="Phobius"/>
    </source>
</evidence>
<organism evidence="2">
    <name type="scientific">Solanum chacoense</name>
    <name type="common">Chaco potato</name>
    <dbReference type="NCBI Taxonomy" id="4108"/>
    <lineage>
        <taxon>Eukaryota</taxon>
        <taxon>Viridiplantae</taxon>
        <taxon>Streptophyta</taxon>
        <taxon>Embryophyta</taxon>
        <taxon>Tracheophyta</taxon>
        <taxon>Spermatophyta</taxon>
        <taxon>Magnoliopsida</taxon>
        <taxon>eudicotyledons</taxon>
        <taxon>Gunneridae</taxon>
        <taxon>Pentapetalae</taxon>
        <taxon>asterids</taxon>
        <taxon>lamiids</taxon>
        <taxon>Solanales</taxon>
        <taxon>Solanaceae</taxon>
        <taxon>Solanoideae</taxon>
        <taxon>Solaneae</taxon>
        <taxon>Solanum</taxon>
    </lineage>
</organism>
<accession>A0A0V0HQ52</accession>
<keyword evidence="1" id="KW-0472">Membrane</keyword>
<sequence>MCYYMLILYTSINVLFYSITICCFLLLLVVSYASVTSLIRLFLLSQGSIGNLSTSEVGIKFAYILPSFDSTLWDYIKLYYCCC</sequence>
<evidence type="ECO:0000313" key="2">
    <source>
        <dbReference type="EMBL" id="JAP21670.1"/>
    </source>
</evidence>